<name>A0A544U7D5_LYSSH</name>
<evidence type="ECO:0000313" key="2">
    <source>
        <dbReference type="Proteomes" id="UP000317944"/>
    </source>
</evidence>
<dbReference type="RefSeq" id="WP_142511056.1">
    <property type="nucleotide sequence ID" value="NZ_SADV01000041.1"/>
</dbReference>
<comment type="caution">
    <text evidence="1">The sequence shown here is derived from an EMBL/GenBank/DDBJ whole genome shotgun (WGS) entry which is preliminary data.</text>
</comment>
<sequence>MIPTKVEISVDEKFIKDEIRRQIDASMIAQLWYCDAIKIAELTCLSVRFLEEHVFSDVRMKAIEIKRSRKRLWKAEKALEVIEQIFQEW</sequence>
<protein>
    <submittedName>
        <fullName evidence="1">Uncharacterized protein</fullName>
    </submittedName>
</protein>
<gene>
    <name evidence="1" type="ORF">C7Y47_24075</name>
</gene>
<dbReference type="AlphaFoldDB" id="A0A544U7D5"/>
<evidence type="ECO:0000313" key="1">
    <source>
        <dbReference type="EMBL" id="TQR26867.1"/>
    </source>
</evidence>
<dbReference type="Proteomes" id="UP000317944">
    <property type="component" value="Unassembled WGS sequence"/>
</dbReference>
<accession>A0A544U7D5</accession>
<reference evidence="1 2" key="1">
    <citation type="submission" date="2018-03" db="EMBL/GenBank/DDBJ databases">
        <title>Aerobic endospore-forming bacteria genome sequencing and assembly.</title>
        <authorList>
            <person name="Cavalcante D.A."/>
            <person name="Driks A."/>
            <person name="Putonti C."/>
            <person name="De-Souza M.T."/>
        </authorList>
    </citation>
    <scope>NUCLEOTIDE SEQUENCE [LARGE SCALE GENOMIC DNA]</scope>
    <source>
        <strain evidence="1 2">SDF0037</strain>
    </source>
</reference>
<dbReference type="OrthoDB" id="2645220at2"/>
<dbReference type="EMBL" id="SADV01000041">
    <property type="protein sequence ID" value="TQR26867.1"/>
    <property type="molecule type" value="Genomic_DNA"/>
</dbReference>
<proteinExistence type="predicted"/>
<organism evidence="1 2">
    <name type="scientific">Lysinibacillus sphaericus</name>
    <name type="common">Bacillus sphaericus</name>
    <dbReference type="NCBI Taxonomy" id="1421"/>
    <lineage>
        <taxon>Bacteria</taxon>
        <taxon>Bacillati</taxon>
        <taxon>Bacillota</taxon>
        <taxon>Bacilli</taxon>
        <taxon>Bacillales</taxon>
        <taxon>Bacillaceae</taxon>
        <taxon>Lysinibacillus</taxon>
    </lineage>
</organism>